<comment type="caution">
    <text evidence="7">The sequence shown here is derived from an EMBL/GenBank/DDBJ whole genome shotgun (WGS) entry which is preliminary data.</text>
</comment>
<dbReference type="NCBIfam" id="TIGR00536">
    <property type="entry name" value="hemK_fam"/>
    <property type="match status" value="1"/>
</dbReference>
<dbReference type="PANTHER" id="PTHR18895:SF74">
    <property type="entry name" value="MTRF1L RELEASE FACTOR GLUTAMINE METHYLTRANSFERASE"/>
    <property type="match status" value="1"/>
</dbReference>
<comment type="catalytic activity">
    <reaction evidence="5">
        <text>L-glutaminyl-[peptide chain release factor] + S-adenosyl-L-methionine = N(5)-methyl-L-glutaminyl-[peptide chain release factor] + S-adenosyl-L-homocysteine + H(+)</text>
        <dbReference type="Rhea" id="RHEA:42896"/>
        <dbReference type="Rhea" id="RHEA-COMP:10271"/>
        <dbReference type="Rhea" id="RHEA-COMP:10272"/>
        <dbReference type="ChEBI" id="CHEBI:15378"/>
        <dbReference type="ChEBI" id="CHEBI:30011"/>
        <dbReference type="ChEBI" id="CHEBI:57856"/>
        <dbReference type="ChEBI" id="CHEBI:59789"/>
        <dbReference type="ChEBI" id="CHEBI:61891"/>
        <dbReference type="EC" id="2.1.1.297"/>
    </reaction>
</comment>
<name>A0A5A8F2K9_9BACT</name>
<dbReference type="GO" id="GO:0032259">
    <property type="term" value="P:methylation"/>
    <property type="evidence" value="ECO:0007669"/>
    <property type="project" value="UniProtKB-KW"/>
</dbReference>
<keyword evidence="8" id="KW-1185">Reference proteome</keyword>
<dbReference type="EC" id="2.1.1.297" evidence="1"/>
<dbReference type="NCBIfam" id="TIGR03534">
    <property type="entry name" value="RF_mod_PrmC"/>
    <property type="match status" value="1"/>
</dbReference>
<evidence type="ECO:0000313" key="8">
    <source>
        <dbReference type="Proteomes" id="UP000322876"/>
    </source>
</evidence>
<gene>
    <name evidence="7" type="primary">prmC</name>
    <name evidence="7" type="ORF">FHQ18_08280</name>
</gene>
<evidence type="ECO:0000256" key="5">
    <source>
        <dbReference type="ARBA" id="ARBA00048391"/>
    </source>
</evidence>
<dbReference type="Pfam" id="PF05175">
    <property type="entry name" value="MTS"/>
    <property type="match status" value="1"/>
</dbReference>
<evidence type="ECO:0000256" key="2">
    <source>
        <dbReference type="ARBA" id="ARBA00022603"/>
    </source>
</evidence>
<dbReference type="InterPro" id="IPR019874">
    <property type="entry name" value="RF_methyltr_PrmC"/>
</dbReference>
<reference evidence="7 8" key="1">
    <citation type="submission" date="2019-06" db="EMBL/GenBank/DDBJ databases">
        <title>Genomic insights into carbon and energy metabolism of Deferribacter autotrophicus revealed new metabolic traits in the phylum Deferribacteres.</title>
        <authorList>
            <person name="Slobodkin A.I."/>
            <person name="Slobodkina G.B."/>
            <person name="Allioux M."/>
            <person name="Alain K."/>
            <person name="Jebbar M."/>
            <person name="Shadrin V."/>
            <person name="Kublanov I.V."/>
            <person name="Toshchakov S.V."/>
            <person name="Bonch-Osmolovskaya E.A."/>
        </authorList>
    </citation>
    <scope>NUCLEOTIDE SEQUENCE [LARGE SCALE GENOMIC DNA]</scope>
    <source>
        <strain evidence="7 8">SL50</strain>
    </source>
</reference>
<dbReference type="InterPro" id="IPR050320">
    <property type="entry name" value="N5-glutamine_MTase"/>
</dbReference>
<dbReference type="EMBL" id="VFJB01000006">
    <property type="protein sequence ID" value="KAA0257729.1"/>
    <property type="molecule type" value="Genomic_DNA"/>
</dbReference>
<organism evidence="7 8">
    <name type="scientific">Deferribacter autotrophicus</name>
    <dbReference type="NCBI Taxonomy" id="500465"/>
    <lineage>
        <taxon>Bacteria</taxon>
        <taxon>Pseudomonadati</taxon>
        <taxon>Deferribacterota</taxon>
        <taxon>Deferribacteres</taxon>
        <taxon>Deferribacterales</taxon>
        <taxon>Deferribacteraceae</taxon>
        <taxon>Deferribacter</taxon>
    </lineage>
</organism>
<dbReference type="CDD" id="cd02440">
    <property type="entry name" value="AdoMet_MTases"/>
    <property type="match status" value="1"/>
</dbReference>
<keyword evidence="2 7" id="KW-0489">Methyltransferase</keyword>
<evidence type="ECO:0000256" key="3">
    <source>
        <dbReference type="ARBA" id="ARBA00022679"/>
    </source>
</evidence>
<dbReference type="InterPro" id="IPR029063">
    <property type="entry name" value="SAM-dependent_MTases_sf"/>
</dbReference>
<evidence type="ECO:0000256" key="4">
    <source>
        <dbReference type="ARBA" id="ARBA00022691"/>
    </source>
</evidence>
<keyword evidence="3 7" id="KW-0808">Transferase</keyword>
<dbReference type="Gene3D" id="3.40.50.150">
    <property type="entry name" value="Vaccinia Virus protein VP39"/>
    <property type="match status" value="1"/>
</dbReference>
<proteinExistence type="predicted"/>
<dbReference type="AlphaFoldDB" id="A0A5A8F2K9"/>
<evidence type="ECO:0000313" key="7">
    <source>
        <dbReference type="EMBL" id="KAA0257729.1"/>
    </source>
</evidence>
<dbReference type="GO" id="GO:0102559">
    <property type="term" value="F:peptide chain release factor N(5)-glutamine methyltransferase activity"/>
    <property type="evidence" value="ECO:0007669"/>
    <property type="project" value="UniProtKB-EC"/>
</dbReference>
<evidence type="ECO:0000256" key="1">
    <source>
        <dbReference type="ARBA" id="ARBA00012771"/>
    </source>
</evidence>
<dbReference type="PANTHER" id="PTHR18895">
    <property type="entry name" value="HEMK METHYLTRANSFERASE"/>
    <property type="match status" value="1"/>
</dbReference>
<accession>A0A5A8F2K9</accession>
<dbReference type="Proteomes" id="UP000322876">
    <property type="component" value="Unassembled WGS sequence"/>
</dbReference>
<dbReference type="RefSeq" id="WP_149266702.1">
    <property type="nucleotide sequence ID" value="NZ_VFJB01000006.1"/>
</dbReference>
<dbReference type="SUPFAM" id="SSF53335">
    <property type="entry name" value="S-adenosyl-L-methionine-dependent methyltransferases"/>
    <property type="match status" value="1"/>
</dbReference>
<sequence>MSLKKGQYYRLFDIYTYIVDNFSHVSRSQVKELLSFVYKIPYENLIFFFQHPFPVNENLLNVLQKVEKKYPISYITKKRHFYGYDFYVDENVLIPRYETEILVEEALKRVNKGIMLDLCTGSGCIPISMIKNNENLKAVAVDISFRALQIAWKNAVNLEVNERFIPVCFDVLQIDNLFKQGIYFDIITCNPPYVDRMDNYEESILYEPEEALFAEDEGLIFYKKLLYKLPNLCKKDGFIIFEVPHNKRDNLFEIFKGREIELKKDLSGKERVLIWKNS</sequence>
<dbReference type="Gene3D" id="1.10.8.10">
    <property type="entry name" value="DNA helicase RuvA subunit, C-terminal domain"/>
    <property type="match status" value="1"/>
</dbReference>
<keyword evidence="4" id="KW-0949">S-adenosyl-L-methionine</keyword>
<protein>
    <recommendedName>
        <fullName evidence="1">peptide chain release factor N(5)-glutamine methyltransferase</fullName>
        <ecNumber evidence="1">2.1.1.297</ecNumber>
    </recommendedName>
</protein>
<evidence type="ECO:0000259" key="6">
    <source>
        <dbReference type="Pfam" id="PF05175"/>
    </source>
</evidence>
<dbReference type="InterPro" id="IPR004556">
    <property type="entry name" value="HemK-like"/>
</dbReference>
<dbReference type="InterPro" id="IPR007848">
    <property type="entry name" value="Small_mtfrase_dom"/>
</dbReference>
<dbReference type="OrthoDB" id="9800643at2"/>
<feature type="domain" description="Methyltransferase small" evidence="6">
    <location>
        <begin position="99"/>
        <end position="199"/>
    </location>
</feature>